<organism evidence="7 8">
    <name type="scientific">Mycena metata</name>
    <dbReference type="NCBI Taxonomy" id="1033252"/>
    <lineage>
        <taxon>Eukaryota</taxon>
        <taxon>Fungi</taxon>
        <taxon>Dikarya</taxon>
        <taxon>Basidiomycota</taxon>
        <taxon>Agaricomycotina</taxon>
        <taxon>Agaricomycetes</taxon>
        <taxon>Agaricomycetidae</taxon>
        <taxon>Agaricales</taxon>
        <taxon>Marasmiineae</taxon>
        <taxon>Mycenaceae</taxon>
        <taxon>Mycena</taxon>
    </lineage>
</organism>
<evidence type="ECO:0000313" key="8">
    <source>
        <dbReference type="Proteomes" id="UP001215598"/>
    </source>
</evidence>
<dbReference type="InterPro" id="IPR007915">
    <property type="entry name" value="TMEM258/Ost5"/>
</dbReference>
<keyword evidence="3 6" id="KW-0812">Transmembrane</keyword>
<feature type="transmembrane region" description="Helical" evidence="6">
    <location>
        <begin position="57"/>
        <end position="81"/>
    </location>
</feature>
<comment type="caution">
    <text evidence="7">The sequence shown here is derived from an EMBL/GenBank/DDBJ whole genome shotgun (WGS) entry which is preliminary data.</text>
</comment>
<dbReference type="Pfam" id="PF05251">
    <property type="entry name" value="Ost5"/>
    <property type="match status" value="1"/>
</dbReference>
<accession>A0AAD7IID7</accession>
<dbReference type="AlphaFoldDB" id="A0AAD7IID7"/>
<evidence type="ECO:0000256" key="3">
    <source>
        <dbReference type="ARBA" id="ARBA00022692"/>
    </source>
</evidence>
<keyword evidence="8" id="KW-1185">Reference proteome</keyword>
<name>A0AAD7IID7_9AGAR</name>
<comment type="subcellular location">
    <subcellularLocation>
        <location evidence="1 6">Membrane</location>
        <topology evidence="1 6">Multi-pass membrane protein</topology>
    </subcellularLocation>
</comment>
<gene>
    <name evidence="7" type="ORF">B0H16DRAFT_1560622</name>
</gene>
<evidence type="ECO:0000313" key="7">
    <source>
        <dbReference type="EMBL" id="KAJ7743792.1"/>
    </source>
</evidence>
<evidence type="ECO:0000256" key="1">
    <source>
        <dbReference type="ARBA" id="ARBA00004141"/>
    </source>
</evidence>
<dbReference type="GO" id="GO:0008250">
    <property type="term" value="C:oligosaccharyltransferase complex"/>
    <property type="evidence" value="ECO:0007669"/>
    <property type="project" value="UniProtKB-UniRule"/>
</dbReference>
<sequence>MSDYQSLKSLYTTSPAFAPLVPVGLLPYLAFALLFLTFILAFYVSTLPKATVPIRETAVSSVASLLGGFGVVALFCTVGVYV</sequence>
<feature type="transmembrane region" description="Helical" evidence="6">
    <location>
        <begin position="20"/>
        <end position="45"/>
    </location>
</feature>
<evidence type="ECO:0000256" key="6">
    <source>
        <dbReference type="RuleBase" id="RU367008"/>
    </source>
</evidence>
<comment type="similarity">
    <text evidence="2 6">Belongs to the OST5 family.</text>
</comment>
<comment type="function">
    <text evidence="6">Subunit of the oligosaccharyl transferase (OST) complex that catalyzes the initial transfer of a defined glycan (Glc(3)Man(9)GlcNAc(2) in eukaryotes) from the lipid carrier dolichol-pyrophosphate to an asparagine residue within an Asn-X-Ser/Thr consensus motif in nascent polypeptide chains, the first step in protein N-glycosylation. N-glycosylation occurs cotranslationally and the complex associates with the Sec61 complex at the channel-forming translocon complex that mediates protein translocation across the endoplasmic reticulum (ER). All subunits are required for a maximal enzyme activity.</text>
</comment>
<dbReference type="EMBL" id="JARKIB010000089">
    <property type="protein sequence ID" value="KAJ7743792.1"/>
    <property type="molecule type" value="Genomic_DNA"/>
</dbReference>
<reference evidence="7" key="1">
    <citation type="submission" date="2023-03" db="EMBL/GenBank/DDBJ databases">
        <title>Massive genome expansion in bonnet fungi (Mycena s.s.) driven by repeated elements and novel gene families across ecological guilds.</title>
        <authorList>
            <consortium name="Lawrence Berkeley National Laboratory"/>
            <person name="Harder C.B."/>
            <person name="Miyauchi S."/>
            <person name="Viragh M."/>
            <person name="Kuo A."/>
            <person name="Thoen E."/>
            <person name="Andreopoulos B."/>
            <person name="Lu D."/>
            <person name="Skrede I."/>
            <person name="Drula E."/>
            <person name="Henrissat B."/>
            <person name="Morin E."/>
            <person name="Kohler A."/>
            <person name="Barry K."/>
            <person name="LaButti K."/>
            <person name="Morin E."/>
            <person name="Salamov A."/>
            <person name="Lipzen A."/>
            <person name="Mereny Z."/>
            <person name="Hegedus B."/>
            <person name="Baldrian P."/>
            <person name="Stursova M."/>
            <person name="Weitz H."/>
            <person name="Taylor A."/>
            <person name="Grigoriev I.V."/>
            <person name="Nagy L.G."/>
            <person name="Martin F."/>
            <person name="Kauserud H."/>
        </authorList>
    </citation>
    <scope>NUCLEOTIDE SEQUENCE</scope>
    <source>
        <strain evidence="7">CBHHK182m</strain>
    </source>
</reference>
<keyword evidence="4 6" id="KW-1133">Transmembrane helix</keyword>
<evidence type="ECO:0000256" key="5">
    <source>
        <dbReference type="ARBA" id="ARBA00023136"/>
    </source>
</evidence>
<dbReference type="GO" id="GO:0006487">
    <property type="term" value="P:protein N-linked glycosylation"/>
    <property type="evidence" value="ECO:0007669"/>
    <property type="project" value="UniProtKB-UniRule"/>
</dbReference>
<keyword evidence="5 6" id="KW-0472">Membrane</keyword>
<evidence type="ECO:0000256" key="4">
    <source>
        <dbReference type="ARBA" id="ARBA00022989"/>
    </source>
</evidence>
<evidence type="ECO:0000256" key="2">
    <source>
        <dbReference type="ARBA" id="ARBA00009825"/>
    </source>
</evidence>
<proteinExistence type="inferred from homology"/>
<dbReference type="Proteomes" id="UP001215598">
    <property type="component" value="Unassembled WGS sequence"/>
</dbReference>
<protein>
    <recommendedName>
        <fullName evidence="6">Dolichyl-diphosphooligosaccharide-protein glycosyltransferase subunit OST5</fullName>
    </recommendedName>
</protein>
<comment type="subunit">
    <text evidence="6">Component of the oligosaccharyltransferase (OST) complex.</text>
</comment>